<protein>
    <recommendedName>
        <fullName evidence="2">C2H2-type domain-containing protein</fullName>
    </recommendedName>
</protein>
<dbReference type="AlphaFoldDB" id="A0A4Y2KY04"/>
<keyword evidence="4" id="KW-1185">Reference proteome</keyword>
<feature type="compositionally biased region" description="Polar residues" evidence="1">
    <location>
        <begin position="117"/>
        <end position="129"/>
    </location>
</feature>
<evidence type="ECO:0000313" key="3">
    <source>
        <dbReference type="EMBL" id="GBN07182.1"/>
    </source>
</evidence>
<comment type="caution">
    <text evidence="3">The sequence shown here is derived from an EMBL/GenBank/DDBJ whole genome shotgun (WGS) entry which is preliminary data.</text>
</comment>
<feature type="region of interest" description="Disordered" evidence="1">
    <location>
        <begin position="183"/>
        <end position="213"/>
    </location>
</feature>
<feature type="region of interest" description="Disordered" evidence="1">
    <location>
        <begin position="18"/>
        <end position="46"/>
    </location>
</feature>
<feature type="compositionally biased region" description="Polar residues" evidence="1">
    <location>
        <begin position="34"/>
        <end position="45"/>
    </location>
</feature>
<feature type="region of interest" description="Disordered" evidence="1">
    <location>
        <begin position="117"/>
        <end position="163"/>
    </location>
</feature>
<feature type="compositionally biased region" description="Low complexity" evidence="1">
    <location>
        <begin position="22"/>
        <end position="33"/>
    </location>
</feature>
<proteinExistence type="predicted"/>
<accession>A0A4Y2KY04</accession>
<dbReference type="OrthoDB" id="6473720at2759"/>
<evidence type="ECO:0000313" key="4">
    <source>
        <dbReference type="Proteomes" id="UP000499080"/>
    </source>
</evidence>
<feature type="compositionally biased region" description="Polar residues" evidence="1">
    <location>
        <begin position="184"/>
        <end position="199"/>
    </location>
</feature>
<dbReference type="SMART" id="SM00355">
    <property type="entry name" value="ZnF_C2H2"/>
    <property type="match status" value="2"/>
</dbReference>
<dbReference type="Proteomes" id="UP000499080">
    <property type="component" value="Unassembled WGS sequence"/>
</dbReference>
<sequence length="617" mass="67758">MQSYKEVQVESTFVLHPCQANSSSSPPQVHPQSLESQEIGSSYPNFSLGVEIPPSPVPVSSSYPNFSLGVVFPPTPPPFGPSGINSLPPTSPAENASEVSTQSNLVVGSSIVNPVNADQSNVSRATSGPSAADKSNTSTTSSKQKSKEPKKQPIKCDVPGCSEIRKNRKGMHLHKLYKHKIPIQKSQHPGSSQFSQDPSVDNPPPPSAQADLNSQTADNVDIPQIPSPLTCPAYSQRVGNSLDFLFPIANPMPCTEPDCIFFSVGCNWNRIKCSMLRHLKSTHLFQKIKSRHWCATCGQRIKKPKSHPCLALGTTVNTERKFKCEFPDCGFSSPTELGLRNHTNAHKKSQALAAAVQRKIPNIVQSGKRKKKFKKQDTNVPDEAITDPSVSLAAPPDIDSVQPDAPPDPESEPGPLAIFITELEKILQLDSSDEVFTNFCEIVEQAVSEVQKISMPDDFGPLAQGKPERKNKPVTVEDAQSCQKLFRRNPKRAVREICERAPIRCDIPVEILEPYFTNAWNSRHDSIPPLDCNEDERTSPLDRPLSINEVAKKLTAAENTAAGPDRLTYFHWRSVPQSAKFLTLVFNCCIHLQQIPPSRGSLLLMACWSTISCLKRG</sequence>
<dbReference type="EMBL" id="BGPR01005140">
    <property type="protein sequence ID" value="GBN07182.1"/>
    <property type="molecule type" value="Genomic_DNA"/>
</dbReference>
<evidence type="ECO:0000256" key="1">
    <source>
        <dbReference type="SAM" id="MobiDB-lite"/>
    </source>
</evidence>
<organism evidence="3 4">
    <name type="scientific">Araneus ventricosus</name>
    <name type="common">Orbweaver spider</name>
    <name type="synonym">Epeira ventricosa</name>
    <dbReference type="NCBI Taxonomy" id="182803"/>
    <lineage>
        <taxon>Eukaryota</taxon>
        <taxon>Metazoa</taxon>
        <taxon>Ecdysozoa</taxon>
        <taxon>Arthropoda</taxon>
        <taxon>Chelicerata</taxon>
        <taxon>Arachnida</taxon>
        <taxon>Araneae</taxon>
        <taxon>Araneomorphae</taxon>
        <taxon>Entelegynae</taxon>
        <taxon>Araneoidea</taxon>
        <taxon>Araneidae</taxon>
        <taxon>Araneus</taxon>
    </lineage>
</organism>
<evidence type="ECO:0000259" key="2">
    <source>
        <dbReference type="SMART" id="SM00355"/>
    </source>
</evidence>
<dbReference type="InterPro" id="IPR013087">
    <property type="entry name" value="Znf_C2H2_type"/>
</dbReference>
<feature type="compositionally biased region" description="Low complexity" evidence="1">
    <location>
        <begin position="134"/>
        <end position="143"/>
    </location>
</feature>
<feature type="domain" description="C2H2-type" evidence="2">
    <location>
        <begin position="154"/>
        <end position="179"/>
    </location>
</feature>
<feature type="compositionally biased region" description="Polar residues" evidence="1">
    <location>
        <begin position="83"/>
        <end position="101"/>
    </location>
</feature>
<gene>
    <name evidence="3" type="ORF">AVEN_246856_1</name>
</gene>
<name>A0A4Y2KY04_ARAVE</name>
<reference evidence="3 4" key="1">
    <citation type="journal article" date="2019" name="Sci. Rep.">
        <title>Orb-weaving spider Araneus ventricosus genome elucidates the spidroin gene catalogue.</title>
        <authorList>
            <person name="Kono N."/>
            <person name="Nakamura H."/>
            <person name="Ohtoshi R."/>
            <person name="Moran D.A.P."/>
            <person name="Shinohara A."/>
            <person name="Yoshida Y."/>
            <person name="Fujiwara M."/>
            <person name="Mori M."/>
            <person name="Tomita M."/>
            <person name="Arakawa K."/>
        </authorList>
    </citation>
    <scope>NUCLEOTIDE SEQUENCE [LARGE SCALE GENOMIC DNA]</scope>
</reference>
<feature type="region of interest" description="Disordered" evidence="1">
    <location>
        <begin position="74"/>
        <end position="101"/>
    </location>
</feature>
<feature type="region of interest" description="Disordered" evidence="1">
    <location>
        <begin position="366"/>
        <end position="414"/>
    </location>
</feature>
<feature type="domain" description="C2H2-type" evidence="2">
    <location>
        <begin position="322"/>
        <end position="346"/>
    </location>
</feature>